<dbReference type="Proteomes" id="UP000317982">
    <property type="component" value="Unassembled WGS sequence"/>
</dbReference>
<gene>
    <name evidence="2" type="ORF">FL583_15525</name>
</gene>
<organism evidence="2 3">
    <name type="scientific">Cryptosporangium phraense</name>
    <dbReference type="NCBI Taxonomy" id="2593070"/>
    <lineage>
        <taxon>Bacteria</taxon>
        <taxon>Bacillati</taxon>
        <taxon>Actinomycetota</taxon>
        <taxon>Actinomycetes</taxon>
        <taxon>Cryptosporangiales</taxon>
        <taxon>Cryptosporangiaceae</taxon>
        <taxon>Cryptosporangium</taxon>
    </lineage>
</organism>
<proteinExistence type="predicted"/>
<dbReference type="RefSeq" id="WP_142705332.1">
    <property type="nucleotide sequence ID" value="NZ_VIRS01000009.1"/>
</dbReference>
<keyword evidence="1" id="KW-0472">Membrane</keyword>
<dbReference type="Gene3D" id="3.40.50.300">
    <property type="entry name" value="P-loop containing nucleotide triphosphate hydrolases"/>
    <property type="match status" value="1"/>
</dbReference>
<keyword evidence="1" id="KW-0812">Transmembrane</keyword>
<feature type="transmembrane region" description="Helical" evidence="1">
    <location>
        <begin position="76"/>
        <end position="94"/>
    </location>
</feature>
<dbReference type="EMBL" id="VIRS01000009">
    <property type="protein sequence ID" value="TQS44341.1"/>
    <property type="molecule type" value="Genomic_DNA"/>
</dbReference>
<evidence type="ECO:0000256" key="1">
    <source>
        <dbReference type="SAM" id="Phobius"/>
    </source>
</evidence>
<dbReference type="OrthoDB" id="3315716at2"/>
<keyword evidence="3" id="KW-1185">Reference proteome</keyword>
<feature type="transmembrane region" description="Helical" evidence="1">
    <location>
        <begin position="142"/>
        <end position="163"/>
    </location>
</feature>
<comment type="caution">
    <text evidence="2">The sequence shown here is derived from an EMBL/GenBank/DDBJ whole genome shotgun (WGS) entry which is preliminary data.</text>
</comment>
<dbReference type="AlphaFoldDB" id="A0A545ASW1"/>
<reference evidence="2 3" key="1">
    <citation type="submission" date="2019-07" db="EMBL/GenBank/DDBJ databases">
        <title>Cryptosporangium phraense sp. nov., isolated from plant litter.</title>
        <authorList>
            <person name="Suriyachadkun C."/>
        </authorList>
    </citation>
    <scope>NUCLEOTIDE SEQUENCE [LARGE SCALE GENOMIC DNA]</scope>
    <source>
        <strain evidence="2 3">A-T 5661</strain>
    </source>
</reference>
<sequence length="693" mass="76485">MKLPFRRRPQGLGSMPAGKPWRKTRAIWRTGKRVYRLGRWTWRKGWAWRRMLGPLYVANSLALLALLLHVTSGPAVGARTAAVLWAPVGLWVAWRLHRNDLARLVLRRLGLEIDSPNTPRWMQVVQTLVPGKGGSWRPFDHAVLWAWSVYTLSGLWLIVATAWTPGPPMFPGVWLVILIGCWFKWRHHHRVRPPEDVPVEERRQIWNTKVAKSGGAIPASTLGVIEDIVADGEVVGWTALGELDDESALTCSEAIGDKNRRRIVKAYRTGRSNVALEPADGDEEHLFRVSMFSVDPLEKVQHWGGPAATFDPATGLMRIGRYRDGQPMMYRWYRPGFGPVFDLLYGTTGGGKSETENMLLGTERVTEFMSSFVIDAQYGQSLPDWKKNTHGFAKSAEQGVYLLEALTAEMYARNEYLADVQWIDDHGREREGVSSFDPLRHWGPARIGEQDLSLICVTVAEAGAVLAIPRAVECLEELSEMSRKCGFKLRLDLQGVLLDQLRSRRIRKMLLGGNLLGFRSNDPLDGSVSGFGRQSSVDPATIPAEFPSGATTAGMLYMLGSGARACAGRTDLTPDAFGLATAGELSPFTALSPALQDWLDDKPGARGPAASSKPGRERLTVVPKAEPDKKQLVLKAITELGQAATGAIAQHANVKLSTTSKALKEFADENPPKVESVGYGEWRVLTEVAETAS</sequence>
<name>A0A545ASW1_9ACTN</name>
<keyword evidence="1" id="KW-1133">Transmembrane helix</keyword>
<accession>A0A545ASW1</accession>
<dbReference type="InterPro" id="IPR027417">
    <property type="entry name" value="P-loop_NTPase"/>
</dbReference>
<dbReference type="InParanoid" id="A0A545ASW1"/>
<feature type="transmembrane region" description="Helical" evidence="1">
    <location>
        <begin position="51"/>
        <end position="70"/>
    </location>
</feature>
<protein>
    <submittedName>
        <fullName evidence="2">Uncharacterized protein</fullName>
    </submittedName>
</protein>
<evidence type="ECO:0000313" key="3">
    <source>
        <dbReference type="Proteomes" id="UP000317982"/>
    </source>
</evidence>
<evidence type="ECO:0000313" key="2">
    <source>
        <dbReference type="EMBL" id="TQS44341.1"/>
    </source>
</evidence>